<feature type="compositionally biased region" description="Low complexity" evidence="1">
    <location>
        <begin position="168"/>
        <end position="178"/>
    </location>
</feature>
<keyword evidence="3" id="KW-1185">Reference proteome</keyword>
<evidence type="ECO:0000313" key="2">
    <source>
        <dbReference type="EMBL" id="MFH4982929.1"/>
    </source>
</evidence>
<name>A0ABD6EXP8_9BILA</name>
<feature type="compositionally biased region" description="Basic residues" evidence="1">
    <location>
        <begin position="204"/>
        <end position="216"/>
    </location>
</feature>
<proteinExistence type="predicted"/>
<dbReference type="AlphaFoldDB" id="A0ABD6EXP8"/>
<sequence length="524" mass="58855">MTSPYYLRKKSQNRLLHRTDELIPLGGKDGVASKGMRTPRLLTTNRLKSSTKLKHDSLGQRSERLFLGRQVEYDRTNAVKEKERSERCIRIVGDGDRSLSYHLSSELDSSDESEPSETSVMSRSRWNDFSFPGSEDMLLIKDMRTSGAEGETKANSSQLDDEWEKSESSLPESSSQEEIYVTTIAERAKKSHRKKTEPIIPHKEQRRSKSSKSRKSRSCEFGKKSDAERKSERLTPVADFDKVFLLDLAENTSVFDAEYDPDLLDYLRKKFLKEISVKRKISYSSTRAKDTDIPDKNLSNKRSSTKPRSGKRKSSSHVSKRKKALHSDDVTAQSEGISWERDLRKRGLIAKKKTNLPKSTNSEELNTSKTGGIPQNPDVKPVLACIPGPVLDQNVANTERKERQLEETVSDLVKKSKVGNSDAVSTGITLPSSGKELDSTLRQLLNPDDPRAVRSTRYDGHDRGILENVDDEFCKALIQGEKEQNSIDSGIKLTVISDQSGASDSLGEANVSQTGDLFDKEHHM</sequence>
<accession>A0ABD6EXP8</accession>
<feature type="region of interest" description="Disordered" evidence="1">
    <location>
        <begin position="501"/>
        <end position="524"/>
    </location>
</feature>
<feature type="compositionally biased region" description="Basic and acidic residues" evidence="1">
    <location>
        <begin position="217"/>
        <end position="232"/>
    </location>
</feature>
<protein>
    <submittedName>
        <fullName evidence="2">Uncharacterized protein</fullName>
    </submittedName>
</protein>
<feature type="compositionally biased region" description="Basic residues" evidence="1">
    <location>
        <begin position="303"/>
        <end position="324"/>
    </location>
</feature>
<organism evidence="2 3">
    <name type="scientific">Gnathostoma spinigerum</name>
    <dbReference type="NCBI Taxonomy" id="75299"/>
    <lineage>
        <taxon>Eukaryota</taxon>
        <taxon>Metazoa</taxon>
        <taxon>Ecdysozoa</taxon>
        <taxon>Nematoda</taxon>
        <taxon>Chromadorea</taxon>
        <taxon>Rhabditida</taxon>
        <taxon>Spirurina</taxon>
        <taxon>Gnathostomatomorpha</taxon>
        <taxon>Gnathostomatoidea</taxon>
        <taxon>Gnathostomatidae</taxon>
        <taxon>Gnathostoma</taxon>
    </lineage>
</organism>
<feature type="region of interest" description="Disordered" evidence="1">
    <location>
        <begin position="145"/>
        <end position="232"/>
    </location>
</feature>
<comment type="caution">
    <text evidence="2">The sequence shown here is derived from an EMBL/GenBank/DDBJ whole genome shotgun (WGS) entry which is preliminary data.</text>
</comment>
<feature type="region of interest" description="Disordered" evidence="1">
    <location>
        <begin position="350"/>
        <end position="378"/>
    </location>
</feature>
<dbReference type="EMBL" id="JBGFUD010010489">
    <property type="protein sequence ID" value="MFH4982929.1"/>
    <property type="molecule type" value="Genomic_DNA"/>
</dbReference>
<reference evidence="2 3" key="1">
    <citation type="submission" date="2024-08" db="EMBL/GenBank/DDBJ databases">
        <title>Gnathostoma spinigerum genome.</title>
        <authorList>
            <person name="Gonzalez-Bertolin B."/>
            <person name="Monzon S."/>
            <person name="Zaballos A."/>
            <person name="Jimenez P."/>
            <person name="Dekumyoy P."/>
            <person name="Varona S."/>
            <person name="Cuesta I."/>
            <person name="Sumanam S."/>
            <person name="Adisakwattana P."/>
            <person name="Gasser R.B."/>
            <person name="Hernandez-Gonzalez A."/>
            <person name="Young N.D."/>
            <person name="Perteguer M.J."/>
        </authorList>
    </citation>
    <scope>NUCLEOTIDE SEQUENCE [LARGE SCALE GENOMIC DNA]</scope>
    <source>
        <strain evidence="2">AL3</strain>
        <tissue evidence="2">Liver</tissue>
    </source>
</reference>
<gene>
    <name evidence="2" type="ORF">AB6A40_009638</name>
</gene>
<evidence type="ECO:0000256" key="1">
    <source>
        <dbReference type="SAM" id="MobiDB-lite"/>
    </source>
</evidence>
<dbReference type="Proteomes" id="UP001608902">
    <property type="component" value="Unassembled WGS sequence"/>
</dbReference>
<feature type="region of interest" description="Disordered" evidence="1">
    <location>
        <begin position="104"/>
        <end position="127"/>
    </location>
</feature>
<evidence type="ECO:0000313" key="3">
    <source>
        <dbReference type="Proteomes" id="UP001608902"/>
    </source>
</evidence>
<feature type="region of interest" description="Disordered" evidence="1">
    <location>
        <begin position="285"/>
        <end position="331"/>
    </location>
</feature>
<feature type="compositionally biased region" description="Polar residues" evidence="1">
    <location>
        <begin position="356"/>
        <end position="370"/>
    </location>
</feature>